<keyword evidence="4" id="KW-1185">Reference proteome</keyword>
<dbReference type="SUPFAM" id="SSF81383">
    <property type="entry name" value="F-box domain"/>
    <property type="match status" value="1"/>
</dbReference>
<dbReference type="InterPro" id="IPR055290">
    <property type="entry name" value="At3g26010-like"/>
</dbReference>
<dbReference type="SMART" id="SM00256">
    <property type="entry name" value="FBOX"/>
    <property type="match status" value="1"/>
</dbReference>
<dbReference type="SUPFAM" id="SSF50965">
    <property type="entry name" value="Galactose oxidase, central domain"/>
    <property type="match status" value="1"/>
</dbReference>
<evidence type="ECO:0000259" key="1">
    <source>
        <dbReference type="SMART" id="SM00256"/>
    </source>
</evidence>
<dbReference type="AlphaFoldDB" id="A0A0Q3K9X6"/>
<evidence type="ECO:0000313" key="3">
    <source>
        <dbReference type="EnsemblPlants" id="KQK07713"/>
    </source>
</evidence>
<evidence type="ECO:0000313" key="4">
    <source>
        <dbReference type="Proteomes" id="UP000008810"/>
    </source>
</evidence>
<reference evidence="2" key="2">
    <citation type="submission" date="2017-06" db="EMBL/GenBank/DDBJ databases">
        <title>WGS assembly of Brachypodium distachyon.</title>
        <authorList>
            <consortium name="The International Brachypodium Initiative"/>
            <person name="Lucas S."/>
            <person name="Harmon-Smith M."/>
            <person name="Lail K."/>
            <person name="Tice H."/>
            <person name="Grimwood J."/>
            <person name="Bruce D."/>
            <person name="Barry K."/>
            <person name="Shu S."/>
            <person name="Lindquist E."/>
            <person name="Wang M."/>
            <person name="Pitluck S."/>
            <person name="Vogel J.P."/>
            <person name="Garvin D.F."/>
            <person name="Mockler T.C."/>
            <person name="Schmutz J."/>
            <person name="Rokhsar D."/>
            <person name="Bevan M.W."/>
        </authorList>
    </citation>
    <scope>NUCLEOTIDE SEQUENCE</scope>
    <source>
        <strain evidence="2">Bd21</strain>
    </source>
</reference>
<dbReference type="CDD" id="cd22157">
    <property type="entry name" value="F-box_AtFBW1-like"/>
    <property type="match status" value="1"/>
</dbReference>
<dbReference type="Gene3D" id="1.20.1280.50">
    <property type="match status" value="1"/>
</dbReference>
<gene>
    <name evidence="2" type="ORF">BRADI_2g37210v3</name>
</gene>
<dbReference type="STRING" id="15368.A0A0Q3K9X6"/>
<dbReference type="InParanoid" id="A0A0Q3K9X6"/>
<dbReference type="ExpressionAtlas" id="A0A0Q3K9X6">
    <property type="expression patterns" value="baseline"/>
</dbReference>
<sequence length="308" mass="35077">MRKDDEQEQQPLGSLPEGPLAEILSRVPYRSLCRFKCVSKPWLALCSDPEIRKLSPQTLSGFFYQDGGRFKFHNLSGRGAPPVDPSLPFLIGSYECFSPGAEEDDFDYVVCNPATEEWTELPPVIVPDREGGHVLYSGTTDVFLCFDLAVPTHFVVLAPMRNCFCEFSELAIYSSETGGWTSVQSEWGYKTILVGCSEFVLLNGIIHLSTHYCSIVTVDMEWKVWREIEMPDDMPSSYDSTSIGQSQRCLYAWQIDNHHDCKLYVWALEDYASGKWTLKHTINVLELFGRPSRKDDKSYTMFAIHPDY</sequence>
<organism evidence="2">
    <name type="scientific">Brachypodium distachyon</name>
    <name type="common">Purple false brome</name>
    <name type="synonym">Trachynia distachya</name>
    <dbReference type="NCBI Taxonomy" id="15368"/>
    <lineage>
        <taxon>Eukaryota</taxon>
        <taxon>Viridiplantae</taxon>
        <taxon>Streptophyta</taxon>
        <taxon>Embryophyta</taxon>
        <taxon>Tracheophyta</taxon>
        <taxon>Spermatophyta</taxon>
        <taxon>Magnoliopsida</taxon>
        <taxon>Liliopsida</taxon>
        <taxon>Poales</taxon>
        <taxon>Poaceae</taxon>
        <taxon>BOP clade</taxon>
        <taxon>Pooideae</taxon>
        <taxon>Stipodae</taxon>
        <taxon>Brachypodieae</taxon>
        <taxon>Brachypodium</taxon>
    </lineage>
</organism>
<feature type="domain" description="F-box" evidence="1">
    <location>
        <begin position="15"/>
        <end position="55"/>
    </location>
</feature>
<reference evidence="2 3" key="1">
    <citation type="journal article" date="2010" name="Nature">
        <title>Genome sequencing and analysis of the model grass Brachypodium distachyon.</title>
        <authorList>
            <consortium name="International Brachypodium Initiative"/>
        </authorList>
    </citation>
    <scope>NUCLEOTIDE SEQUENCE [LARGE SCALE GENOMIC DNA]</scope>
    <source>
        <strain evidence="2 3">Bd21</strain>
    </source>
</reference>
<protein>
    <recommendedName>
        <fullName evidence="1">F-box domain-containing protein</fullName>
    </recommendedName>
</protein>
<dbReference type="EMBL" id="CM000881">
    <property type="protein sequence ID" value="KQK07713.1"/>
    <property type="molecule type" value="Genomic_DNA"/>
</dbReference>
<reference evidence="3" key="3">
    <citation type="submission" date="2018-08" db="UniProtKB">
        <authorList>
            <consortium name="EnsemblPlants"/>
        </authorList>
    </citation>
    <scope>IDENTIFICATION</scope>
    <source>
        <strain evidence="3">cv. Bd21</strain>
    </source>
</reference>
<dbReference type="InterPro" id="IPR036047">
    <property type="entry name" value="F-box-like_dom_sf"/>
</dbReference>
<dbReference type="PANTHER" id="PTHR35546:SF48">
    <property type="entry name" value="F-BOX DOMAIN-CONTAINING PROTEIN"/>
    <property type="match status" value="1"/>
</dbReference>
<dbReference type="Gramene" id="KQK07713">
    <property type="protein sequence ID" value="KQK07713"/>
    <property type="gene ID" value="BRADI_2g37210v3"/>
</dbReference>
<dbReference type="EnsemblPlants" id="KQK07713">
    <property type="protein sequence ID" value="KQK07713"/>
    <property type="gene ID" value="BRADI_2g37210v3"/>
</dbReference>
<dbReference type="InterPro" id="IPR011043">
    <property type="entry name" value="Gal_Oxase/kelch_b-propeller"/>
</dbReference>
<name>A0A0Q3K9X6_BRADI</name>
<dbReference type="InterPro" id="IPR056592">
    <property type="entry name" value="Beta-prop_At3g26010-like"/>
</dbReference>
<dbReference type="PANTHER" id="PTHR35546">
    <property type="entry name" value="F-BOX PROTEIN INTERACTION DOMAIN PROTEIN-RELATED"/>
    <property type="match status" value="1"/>
</dbReference>
<dbReference type="Pfam" id="PF24750">
    <property type="entry name" value="b-prop_At3g26010-like"/>
    <property type="match status" value="1"/>
</dbReference>
<dbReference type="Proteomes" id="UP000008810">
    <property type="component" value="Chromosome 2"/>
</dbReference>
<evidence type="ECO:0000313" key="2">
    <source>
        <dbReference type="EMBL" id="KQK07713.1"/>
    </source>
</evidence>
<dbReference type="InterPro" id="IPR001810">
    <property type="entry name" value="F-box_dom"/>
</dbReference>
<dbReference type="Pfam" id="PF00646">
    <property type="entry name" value="F-box"/>
    <property type="match status" value="1"/>
</dbReference>
<dbReference type="OrthoDB" id="683110at2759"/>
<proteinExistence type="predicted"/>
<accession>A0A0Q3K9X6</accession>